<dbReference type="Pfam" id="PF01458">
    <property type="entry name" value="SUFBD_core"/>
    <property type="match status" value="1"/>
</dbReference>
<evidence type="ECO:0000313" key="2">
    <source>
        <dbReference type="EMBL" id="OGY91940.1"/>
    </source>
</evidence>
<reference evidence="2 3" key="1">
    <citation type="journal article" date="2016" name="Nat. Commun.">
        <title>Thousands of microbial genomes shed light on interconnected biogeochemical processes in an aquifer system.</title>
        <authorList>
            <person name="Anantharaman K."/>
            <person name="Brown C.T."/>
            <person name="Hug L.A."/>
            <person name="Sharon I."/>
            <person name="Castelle C.J."/>
            <person name="Probst A.J."/>
            <person name="Thomas B.C."/>
            <person name="Singh A."/>
            <person name="Wilkins M.J."/>
            <person name="Karaoz U."/>
            <person name="Brodie E.L."/>
            <person name="Williams K.H."/>
            <person name="Hubbard S.S."/>
            <person name="Banfield J.F."/>
        </authorList>
    </citation>
    <scope>NUCLEOTIDE SEQUENCE [LARGE SCALE GENOMIC DNA]</scope>
</reference>
<protein>
    <recommendedName>
        <fullName evidence="1">SUF system FeS cluster assembly SufBD core domain-containing protein</fullName>
    </recommendedName>
</protein>
<dbReference type="InterPro" id="IPR000825">
    <property type="entry name" value="SUF_FeS_clus_asmbl_SufBD_core"/>
</dbReference>
<evidence type="ECO:0000313" key="3">
    <source>
        <dbReference type="Proteomes" id="UP000178109"/>
    </source>
</evidence>
<evidence type="ECO:0000259" key="1">
    <source>
        <dbReference type="Pfam" id="PF01458"/>
    </source>
</evidence>
<feature type="domain" description="SUF system FeS cluster assembly SufBD core" evidence="1">
    <location>
        <begin position="28"/>
        <end position="187"/>
    </location>
</feature>
<dbReference type="InterPro" id="IPR037284">
    <property type="entry name" value="SUF_FeS_clus_asmbl_SufBD_sf"/>
</dbReference>
<dbReference type="PANTHER" id="PTHR43575:SF1">
    <property type="entry name" value="PROTEIN ABCI7, CHLOROPLASTIC"/>
    <property type="match status" value="1"/>
</dbReference>
<dbReference type="AlphaFoldDB" id="A0A1G2BUE1"/>
<dbReference type="PANTHER" id="PTHR43575">
    <property type="entry name" value="PROTEIN ABCI7, CHLOROPLASTIC"/>
    <property type="match status" value="1"/>
</dbReference>
<comment type="caution">
    <text evidence="2">The sequence shown here is derived from an EMBL/GenBank/DDBJ whole genome shotgun (WGS) entry which is preliminary data.</text>
</comment>
<sequence>MSIVVQRGKFIEQIFEFINKTGDEQVIVEVEKDAKFKGIILISQMNECNISFEVRVHEGGQADLYALAQGQGGEKGSFRVDMVHLGPNTRANVQVKAVLDGQSKLTFDGLIKVMKPAQKTQSYLREDVLLLSKNAQSFGKPQLEIEANDVKASHGSTVGRVDEEQLFYLASRGIEKQNGKELIVNGFIESILTQISNFKVPSRGGQANAK</sequence>
<dbReference type="EMBL" id="MHKO01000033">
    <property type="protein sequence ID" value="OGY91940.1"/>
    <property type="molecule type" value="Genomic_DNA"/>
</dbReference>
<name>A0A1G2BUE1_9BACT</name>
<dbReference type="GO" id="GO:0016226">
    <property type="term" value="P:iron-sulfur cluster assembly"/>
    <property type="evidence" value="ECO:0007669"/>
    <property type="project" value="InterPro"/>
</dbReference>
<dbReference type="InterPro" id="IPR055346">
    <property type="entry name" value="Fe-S_cluster_assembly_SufBD"/>
</dbReference>
<proteinExistence type="predicted"/>
<gene>
    <name evidence="2" type="ORF">A3H70_02240</name>
</gene>
<accession>A0A1G2BUE1</accession>
<dbReference type="Proteomes" id="UP000178109">
    <property type="component" value="Unassembled WGS sequence"/>
</dbReference>
<dbReference type="SUPFAM" id="SSF101960">
    <property type="entry name" value="Stabilizer of iron transporter SufD"/>
    <property type="match status" value="1"/>
</dbReference>
<dbReference type="STRING" id="1798553.A3H70_02240"/>
<organism evidence="2 3">
    <name type="scientific">Candidatus Komeilibacteria bacterium RIFCSPLOWO2_02_FULL_48_11</name>
    <dbReference type="NCBI Taxonomy" id="1798553"/>
    <lineage>
        <taxon>Bacteria</taxon>
        <taxon>Candidatus Komeiliibacteriota</taxon>
    </lineage>
</organism>